<dbReference type="Gene3D" id="3.30.429.10">
    <property type="entry name" value="Macrophage Migration Inhibitory Factor"/>
    <property type="match status" value="1"/>
</dbReference>
<dbReference type="Pfam" id="PF14552">
    <property type="entry name" value="Tautomerase_2"/>
    <property type="match status" value="1"/>
</dbReference>
<name>A0A2T6C242_9FLAO</name>
<sequence>MPLIRIDLTEGRSEKEIKNIMDTVQDCSVEAFKVPVRDRYQIVTEHKPGRMILLDTGLDFERSEKAIVIQVFTSPRATINKNKFYKLLSQNLQANCNLEPKDLLVSIMTNTDVDWSFGFGETQYLSGELPKEEES</sequence>
<organism evidence="1 2">
    <name type="scientific">Kordia periserrulae</name>
    <dbReference type="NCBI Taxonomy" id="701523"/>
    <lineage>
        <taxon>Bacteria</taxon>
        <taxon>Pseudomonadati</taxon>
        <taxon>Bacteroidota</taxon>
        <taxon>Flavobacteriia</taxon>
        <taxon>Flavobacteriales</taxon>
        <taxon>Flavobacteriaceae</taxon>
        <taxon>Kordia</taxon>
    </lineage>
</organism>
<dbReference type="RefSeq" id="WP_108114517.1">
    <property type="nucleotide sequence ID" value="NZ_QBKT01000003.1"/>
</dbReference>
<comment type="caution">
    <text evidence="1">The sequence shown here is derived from an EMBL/GenBank/DDBJ whole genome shotgun (WGS) entry which is preliminary data.</text>
</comment>
<dbReference type="InterPro" id="IPR014347">
    <property type="entry name" value="Tautomerase/MIF_sf"/>
</dbReference>
<dbReference type="PANTHER" id="PTHR38460">
    <property type="entry name" value="TAUTOMERASE YOLI-RELATED"/>
    <property type="match status" value="1"/>
</dbReference>
<dbReference type="OrthoDB" id="9804765at2"/>
<dbReference type="SUPFAM" id="SSF55331">
    <property type="entry name" value="Tautomerase/MIF"/>
    <property type="match status" value="1"/>
</dbReference>
<dbReference type="AlphaFoldDB" id="A0A2T6C242"/>
<gene>
    <name evidence="1" type="ORF">C8N46_103417</name>
</gene>
<evidence type="ECO:0000313" key="1">
    <source>
        <dbReference type="EMBL" id="PTX62317.1"/>
    </source>
</evidence>
<dbReference type="InterPro" id="IPR037479">
    <property type="entry name" value="Tauto_MSAD"/>
</dbReference>
<accession>A0A2T6C242</accession>
<protein>
    <submittedName>
        <fullName evidence="1">Tautomerase-like protein</fullName>
    </submittedName>
</protein>
<dbReference type="Proteomes" id="UP000244090">
    <property type="component" value="Unassembled WGS sequence"/>
</dbReference>
<reference evidence="1 2" key="1">
    <citation type="submission" date="2018-04" db="EMBL/GenBank/DDBJ databases">
        <title>Genomic Encyclopedia of Archaeal and Bacterial Type Strains, Phase II (KMG-II): from individual species to whole genera.</title>
        <authorList>
            <person name="Goeker M."/>
        </authorList>
    </citation>
    <scope>NUCLEOTIDE SEQUENCE [LARGE SCALE GENOMIC DNA]</scope>
    <source>
        <strain evidence="1 2">DSM 25731</strain>
    </source>
</reference>
<evidence type="ECO:0000313" key="2">
    <source>
        <dbReference type="Proteomes" id="UP000244090"/>
    </source>
</evidence>
<keyword evidence="2" id="KW-1185">Reference proteome</keyword>
<dbReference type="PANTHER" id="PTHR38460:SF1">
    <property type="entry name" value="TAUTOMERASE YOLI-RELATED"/>
    <property type="match status" value="1"/>
</dbReference>
<dbReference type="EMBL" id="QBKT01000003">
    <property type="protein sequence ID" value="PTX62317.1"/>
    <property type="molecule type" value="Genomic_DNA"/>
</dbReference>
<proteinExistence type="predicted"/>